<evidence type="ECO:0000313" key="1">
    <source>
        <dbReference type="EMBL" id="PRP87547.1"/>
    </source>
</evidence>
<accession>A0A2P6NU95</accession>
<comment type="caution">
    <text evidence="1">The sequence shown here is derived from an EMBL/GenBank/DDBJ whole genome shotgun (WGS) entry which is preliminary data.</text>
</comment>
<evidence type="ECO:0000313" key="2">
    <source>
        <dbReference type="Proteomes" id="UP000241769"/>
    </source>
</evidence>
<reference evidence="1 2" key="1">
    <citation type="journal article" date="2018" name="Genome Biol. Evol.">
        <title>Multiple Roots of Fruiting Body Formation in Amoebozoa.</title>
        <authorList>
            <person name="Hillmann F."/>
            <person name="Forbes G."/>
            <person name="Novohradska S."/>
            <person name="Ferling I."/>
            <person name="Riege K."/>
            <person name="Groth M."/>
            <person name="Westermann M."/>
            <person name="Marz M."/>
            <person name="Spaller T."/>
            <person name="Winckler T."/>
            <person name="Schaap P."/>
            <person name="Glockner G."/>
        </authorList>
    </citation>
    <scope>NUCLEOTIDE SEQUENCE [LARGE SCALE GENOMIC DNA]</scope>
    <source>
        <strain evidence="1 2">Jena</strain>
    </source>
</reference>
<dbReference type="Proteomes" id="UP000241769">
    <property type="component" value="Unassembled WGS sequence"/>
</dbReference>
<organism evidence="1 2">
    <name type="scientific">Planoprotostelium fungivorum</name>
    <dbReference type="NCBI Taxonomy" id="1890364"/>
    <lineage>
        <taxon>Eukaryota</taxon>
        <taxon>Amoebozoa</taxon>
        <taxon>Evosea</taxon>
        <taxon>Variosea</taxon>
        <taxon>Cavosteliida</taxon>
        <taxon>Cavosteliaceae</taxon>
        <taxon>Planoprotostelium</taxon>
    </lineage>
</organism>
<name>A0A2P6NU95_9EUKA</name>
<gene>
    <name evidence="1" type="ORF">PROFUN_00758</name>
</gene>
<dbReference type="AlphaFoldDB" id="A0A2P6NU95"/>
<proteinExistence type="predicted"/>
<keyword evidence="2" id="KW-1185">Reference proteome</keyword>
<dbReference type="InParanoid" id="A0A2P6NU95"/>
<dbReference type="EMBL" id="MDYQ01000020">
    <property type="protein sequence ID" value="PRP87547.1"/>
    <property type="molecule type" value="Genomic_DNA"/>
</dbReference>
<protein>
    <submittedName>
        <fullName evidence="1">Uncharacterized protein</fullName>
    </submittedName>
</protein>
<sequence length="134" mass="14826">MGSLIDTPCDMSRHLKPPTGLILRWNHFSTSGVCAAFGRYGITTTSNILKFKLDLATNNIIFDTVVGAQRADYIDLLYVPSHSPTLAKVTRRNQIITAWAKIDAAQTAPADESQLFSFYSLYSRRSVPRASMGL</sequence>